<proteinExistence type="predicted"/>
<dbReference type="SUPFAM" id="SSF158472">
    <property type="entry name" value="HAMP domain-like"/>
    <property type="match status" value="1"/>
</dbReference>
<protein>
    <recommendedName>
        <fullName evidence="1">HAMP domain-containing protein</fullName>
    </recommendedName>
</protein>
<dbReference type="Gene3D" id="1.10.8.500">
    <property type="entry name" value="HAMP domain in histidine kinase"/>
    <property type="match status" value="1"/>
</dbReference>
<dbReference type="Proteomes" id="UP001215598">
    <property type="component" value="Unassembled WGS sequence"/>
</dbReference>
<comment type="caution">
    <text evidence="2">The sequence shown here is derived from an EMBL/GenBank/DDBJ whole genome shotgun (WGS) entry which is preliminary data.</text>
</comment>
<dbReference type="PROSITE" id="PS50885">
    <property type="entry name" value="HAMP"/>
    <property type="match status" value="1"/>
</dbReference>
<dbReference type="AlphaFoldDB" id="A0AAD7DVV5"/>
<dbReference type="CDD" id="cd06225">
    <property type="entry name" value="HAMP"/>
    <property type="match status" value="1"/>
</dbReference>
<name>A0AAD7DVV5_9AGAR</name>
<evidence type="ECO:0000313" key="3">
    <source>
        <dbReference type="Proteomes" id="UP001215598"/>
    </source>
</evidence>
<dbReference type="Pfam" id="PF00672">
    <property type="entry name" value="HAMP"/>
    <property type="match status" value="1"/>
</dbReference>
<dbReference type="GO" id="GO:0016020">
    <property type="term" value="C:membrane"/>
    <property type="evidence" value="ECO:0007669"/>
    <property type="project" value="InterPro"/>
</dbReference>
<organism evidence="2 3">
    <name type="scientific">Mycena metata</name>
    <dbReference type="NCBI Taxonomy" id="1033252"/>
    <lineage>
        <taxon>Eukaryota</taxon>
        <taxon>Fungi</taxon>
        <taxon>Dikarya</taxon>
        <taxon>Basidiomycota</taxon>
        <taxon>Agaricomycotina</taxon>
        <taxon>Agaricomycetes</taxon>
        <taxon>Agaricomycetidae</taxon>
        <taxon>Agaricales</taxon>
        <taxon>Marasmiineae</taxon>
        <taxon>Mycenaceae</taxon>
        <taxon>Mycena</taxon>
    </lineage>
</organism>
<reference evidence="2" key="1">
    <citation type="submission" date="2023-03" db="EMBL/GenBank/DDBJ databases">
        <title>Massive genome expansion in bonnet fungi (Mycena s.s.) driven by repeated elements and novel gene families across ecological guilds.</title>
        <authorList>
            <consortium name="Lawrence Berkeley National Laboratory"/>
            <person name="Harder C.B."/>
            <person name="Miyauchi S."/>
            <person name="Viragh M."/>
            <person name="Kuo A."/>
            <person name="Thoen E."/>
            <person name="Andreopoulos B."/>
            <person name="Lu D."/>
            <person name="Skrede I."/>
            <person name="Drula E."/>
            <person name="Henrissat B."/>
            <person name="Morin E."/>
            <person name="Kohler A."/>
            <person name="Barry K."/>
            <person name="LaButti K."/>
            <person name="Morin E."/>
            <person name="Salamov A."/>
            <person name="Lipzen A."/>
            <person name="Mereny Z."/>
            <person name="Hegedus B."/>
            <person name="Baldrian P."/>
            <person name="Stursova M."/>
            <person name="Weitz H."/>
            <person name="Taylor A."/>
            <person name="Grigoriev I.V."/>
            <person name="Nagy L.G."/>
            <person name="Martin F."/>
            <person name="Kauserud H."/>
        </authorList>
    </citation>
    <scope>NUCLEOTIDE SEQUENCE</scope>
    <source>
        <strain evidence="2">CBHHK182m</strain>
    </source>
</reference>
<feature type="domain" description="HAMP" evidence="1">
    <location>
        <begin position="119"/>
        <end position="171"/>
    </location>
</feature>
<gene>
    <name evidence="2" type="ORF">B0H16DRAFT_1705549</name>
</gene>
<keyword evidence="3" id="KW-1185">Reference proteome</keyword>
<dbReference type="SMART" id="SM00304">
    <property type="entry name" value="HAMP"/>
    <property type="match status" value="1"/>
</dbReference>
<evidence type="ECO:0000313" key="2">
    <source>
        <dbReference type="EMBL" id="KAJ7700937.1"/>
    </source>
</evidence>
<accession>A0AAD7DVV5</accession>
<evidence type="ECO:0000259" key="1">
    <source>
        <dbReference type="PROSITE" id="PS50885"/>
    </source>
</evidence>
<dbReference type="InterPro" id="IPR003660">
    <property type="entry name" value="HAMP_dom"/>
</dbReference>
<dbReference type="GO" id="GO:0007165">
    <property type="term" value="P:signal transduction"/>
    <property type="evidence" value="ECO:0007669"/>
    <property type="project" value="InterPro"/>
</dbReference>
<sequence length="214" mass="22411">MSLLATERSGQSTVTWPPATGDMCCTCWLHLAAMCLPNGGVLLRSSRCSILVYMYECGVKECGGAGRRRRGEEGLGRRAGGRECGAAGLRGGKCGRVCGRGRRLVPGDEAVGAGGTKAGKGRAPVRGIAAVTSAVAKGDLSKQIDVDANGEILDLKNTVNGMVLRLRTLAVEVTRVTLEVVVDLVQPRKPSKIRAAGAVEFNFNLSANEAEVLE</sequence>
<dbReference type="EMBL" id="JARKIB010000546">
    <property type="protein sequence ID" value="KAJ7700937.1"/>
    <property type="molecule type" value="Genomic_DNA"/>
</dbReference>